<reference evidence="2 3" key="1">
    <citation type="submission" date="2017-03" db="EMBL/GenBank/DDBJ databases">
        <title>Complete sequence of Clostridium formicaceticum DSM 92.</title>
        <authorList>
            <person name="Poehlein A."/>
            <person name="Karl M."/>
            <person name="Bengelsdorf F.R."/>
            <person name="Duerre P."/>
            <person name="Daniel R."/>
        </authorList>
    </citation>
    <scope>NUCLEOTIDE SEQUENCE [LARGE SCALE GENOMIC DNA]</scope>
    <source>
        <strain evidence="2 3">DSM 92</strain>
    </source>
</reference>
<dbReference type="InterPro" id="IPR023404">
    <property type="entry name" value="rSAM_horseshoe"/>
</dbReference>
<evidence type="ECO:0000259" key="1">
    <source>
        <dbReference type="PROSITE" id="PS51918"/>
    </source>
</evidence>
<dbReference type="InterPro" id="IPR058240">
    <property type="entry name" value="rSAM_sf"/>
</dbReference>
<dbReference type="Pfam" id="PF19864">
    <property type="entry name" value="Radical_SAM_N2"/>
    <property type="match status" value="1"/>
</dbReference>
<dbReference type="PROSITE" id="PS51918">
    <property type="entry name" value="RADICAL_SAM"/>
    <property type="match status" value="1"/>
</dbReference>
<dbReference type="PANTHER" id="PTHR42731">
    <property type="entry name" value="SLL1084 PROTEIN"/>
    <property type="match status" value="1"/>
</dbReference>
<dbReference type="GO" id="GO:0051536">
    <property type="term" value="F:iron-sulfur cluster binding"/>
    <property type="evidence" value="ECO:0007669"/>
    <property type="project" value="InterPro"/>
</dbReference>
<dbReference type="InterPro" id="IPR006638">
    <property type="entry name" value="Elp3/MiaA/NifB-like_rSAM"/>
</dbReference>
<dbReference type="SFLD" id="SFLDG01082">
    <property type="entry name" value="B12-binding_domain_containing"/>
    <property type="match status" value="1"/>
</dbReference>
<dbReference type="AlphaFoldDB" id="A0AAC9RKI5"/>
<name>A0AAC9RKI5_9CLOT</name>
<sequence length="636" mass="72847">MNFDILRAAFVVLTTKEKLTGGTVMNKVEIHDLLYRVEKPARYLGNELNSIHKTITEKTIRYAFCFPDIYEVGMSHLGMQILYHLINTVEDVYCERVFAPALDMEVEMSNNNIPLFALESRQPIKHFDFIGFTLQYELSYSNILNMLHLAGVPIYSKERKEEDPIILLGGPCAYNPEPLADFADIIILGEAEEVQLELLELYKSFKMGKYIKEGFLKEAAKISGVYVPGLYEVSYHEDGKIQSFLPKAEDAPSKIKKRIIKNLDEVFYPEKIIVPYLNVVHDRVALEIFRGCTRGCRFCQAGMIYRPVREKSVERLSTLAENLLTSTGYEEISLASLSTSDYSSLNDFVTYLIDKYSKDKIGISLPSLRLDNFSLELVKEIQKVRKTGLTFAPEAGSQRLRDVINKGLTEEDLINAAQKAFESGWSSVKLYFMLGLPTETLEDLAGIKELAFKVIDLYYSIPKEQRAKGLNITISTSTFVPKPFTPFQWEPQITLEEIDERQQFLRQQLNRKSITYNYHDAKTSFLEAVFARGDRRLSKVLAQAVAEGCKFDGWMEHFDFDKWMEVFEKVGIDPNFYVNRKREYEEILPWDHIDVGVSKEFLIRENERAIKGELTQDCRTNCSGCGVNQGFIGGIC</sequence>
<evidence type="ECO:0000313" key="3">
    <source>
        <dbReference type="Proteomes" id="UP000192478"/>
    </source>
</evidence>
<organism evidence="2 3">
    <name type="scientific">Clostridium formicaceticum</name>
    <dbReference type="NCBI Taxonomy" id="1497"/>
    <lineage>
        <taxon>Bacteria</taxon>
        <taxon>Bacillati</taxon>
        <taxon>Bacillota</taxon>
        <taxon>Clostridia</taxon>
        <taxon>Eubacteriales</taxon>
        <taxon>Clostridiaceae</taxon>
        <taxon>Clostridium</taxon>
    </lineage>
</organism>
<dbReference type="GO" id="GO:0003824">
    <property type="term" value="F:catalytic activity"/>
    <property type="evidence" value="ECO:0007669"/>
    <property type="project" value="InterPro"/>
</dbReference>
<proteinExistence type="predicted"/>
<dbReference type="NCBIfam" id="TIGR03960">
    <property type="entry name" value="rSAM_fuse_unch"/>
    <property type="match status" value="1"/>
</dbReference>
<dbReference type="InterPro" id="IPR007197">
    <property type="entry name" value="rSAM"/>
</dbReference>
<dbReference type="Proteomes" id="UP000192478">
    <property type="component" value="Chromosome"/>
</dbReference>
<accession>A0AAC9RKI5</accession>
<dbReference type="EMBL" id="CP020559">
    <property type="protein sequence ID" value="ARE87339.1"/>
    <property type="molecule type" value="Genomic_DNA"/>
</dbReference>
<gene>
    <name evidence="2" type="ORF">CLFO_17380</name>
</gene>
<dbReference type="SUPFAM" id="SSF102114">
    <property type="entry name" value="Radical SAM enzymes"/>
    <property type="match status" value="1"/>
</dbReference>
<dbReference type="PANTHER" id="PTHR42731:SF1">
    <property type="entry name" value="RADICAL SAM DOMAIN PROTEIN"/>
    <property type="match status" value="1"/>
</dbReference>
<dbReference type="Pfam" id="PF04055">
    <property type="entry name" value="Radical_SAM"/>
    <property type="match status" value="1"/>
</dbReference>
<dbReference type="SFLD" id="SFLDS00029">
    <property type="entry name" value="Radical_SAM"/>
    <property type="match status" value="1"/>
</dbReference>
<protein>
    <submittedName>
        <fullName evidence="2">Radical SAM superfamily protein</fullName>
    </submittedName>
</protein>
<dbReference type="CDD" id="cd01335">
    <property type="entry name" value="Radical_SAM"/>
    <property type="match status" value="1"/>
</dbReference>
<evidence type="ECO:0000313" key="2">
    <source>
        <dbReference type="EMBL" id="ARE87339.1"/>
    </source>
</evidence>
<dbReference type="InterPro" id="IPR045784">
    <property type="entry name" value="Radical_SAM_N2"/>
</dbReference>
<dbReference type="Gene3D" id="3.80.30.20">
    <property type="entry name" value="tm_1862 like domain"/>
    <property type="match status" value="1"/>
</dbReference>
<dbReference type="InterPro" id="IPR023862">
    <property type="entry name" value="CHP03960_rSAM"/>
</dbReference>
<dbReference type="SMART" id="SM00729">
    <property type="entry name" value="Elp3"/>
    <property type="match status" value="1"/>
</dbReference>
<feature type="domain" description="Radical SAM core" evidence="1">
    <location>
        <begin position="278"/>
        <end position="515"/>
    </location>
</feature>